<comment type="caution">
    <text evidence="7">Lacks conserved residue(s) required for the propagation of feature annotation.</text>
</comment>
<gene>
    <name evidence="7" type="primary">recR</name>
    <name evidence="9" type="ORF">A3C72_03405</name>
</gene>
<evidence type="ECO:0000256" key="2">
    <source>
        <dbReference type="ARBA" id="ARBA00022763"/>
    </source>
</evidence>
<dbReference type="InterPro" id="IPR023627">
    <property type="entry name" value="Rcmb_RecR"/>
</dbReference>
<reference evidence="9 10" key="1">
    <citation type="journal article" date="2016" name="Nat. Commun.">
        <title>Thousands of microbial genomes shed light on interconnected biogeochemical processes in an aquifer system.</title>
        <authorList>
            <person name="Anantharaman K."/>
            <person name="Brown C.T."/>
            <person name="Hug L.A."/>
            <person name="Sharon I."/>
            <person name="Castelle C.J."/>
            <person name="Probst A.J."/>
            <person name="Thomas B.C."/>
            <person name="Singh A."/>
            <person name="Wilkins M.J."/>
            <person name="Karaoz U."/>
            <person name="Brodie E.L."/>
            <person name="Williams K.H."/>
            <person name="Hubbard S.S."/>
            <person name="Banfield J.F."/>
        </authorList>
    </citation>
    <scope>NUCLEOTIDE SEQUENCE [LARGE SCALE GENOMIC DNA]</scope>
</reference>
<evidence type="ECO:0000259" key="8">
    <source>
        <dbReference type="PROSITE" id="PS50880"/>
    </source>
</evidence>
<keyword evidence="4 7" id="KW-0862">Zinc</keyword>
<accession>A0A1G2MF04</accession>
<dbReference type="AlphaFoldDB" id="A0A1G2MF04"/>
<evidence type="ECO:0000256" key="7">
    <source>
        <dbReference type="HAMAP-Rule" id="MF_00017"/>
    </source>
</evidence>
<keyword evidence="6 7" id="KW-0234">DNA repair</keyword>
<keyword evidence="5 7" id="KW-0233">DNA recombination</keyword>
<dbReference type="Pfam" id="PF21176">
    <property type="entry name" value="RecR_HhH"/>
    <property type="match status" value="1"/>
</dbReference>
<dbReference type="Gene3D" id="1.10.8.420">
    <property type="entry name" value="RecR Domain 1"/>
    <property type="match status" value="1"/>
</dbReference>
<organism evidence="9 10">
    <name type="scientific">Candidatus Taylorbacteria bacterium RIFCSPHIGHO2_02_FULL_43_32b</name>
    <dbReference type="NCBI Taxonomy" id="1802306"/>
    <lineage>
        <taxon>Bacteria</taxon>
        <taxon>Candidatus Tayloriibacteriota</taxon>
    </lineage>
</organism>
<evidence type="ECO:0000313" key="9">
    <source>
        <dbReference type="EMBL" id="OHA22447.1"/>
    </source>
</evidence>
<dbReference type="Proteomes" id="UP000177130">
    <property type="component" value="Unassembled WGS sequence"/>
</dbReference>
<feature type="domain" description="Toprim" evidence="8">
    <location>
        <begin position="80"/>
        <end position="181"/>
    </location>
</feature>
<evidence type="ECO:0000256" key="6">
    <source>
        <dbReference type="ARBA" id="ARBA00023204"/>
    </source>
</evidence>
<dbReference type="InterPro" id="IPR000093">
    <property type="entry name" value="DNA_Rcmb_RecR"/>
</dbReference>
<dbReference type="Pfam" id="PF13662">
    <property type="entry name" value="Toprim_4"/>
    <property type="match status" value="1"/>
</dbReference>
<evidence type="ECO:0000256" key="5">
    <source>
        <dbReference type="ARBA" id="ARBA00023172"/>
    </source>
</evidence>
<dbReference type="SUPFAM" id="SSF111304">
    <property type="entry name" value="Recombination protein RecR"/>
    <property type="match status" value="1"/>
</dbReference>
<keyword evidence="2 7" id="KW-0227">DNA damage</keyword>
<dbReference type="GO" id="GO:0006310">
    <property type="term" value="P:DNA recombination"/>
    <property type="evidence" value="ECO:0007669"/>
    <property type="project" value="UniProtKB-UniRule"/>
</dbReference>
<sequence length="202" mass="22881">MDSIHKIIELFRKFPGIGPRQAKRFAYFLLSRDDSYNKTLARLILDLKSEIKRCGECQRFMPNNGASACSICTDKNRDGSVLSLVTNDVDMESFERSGVYNGKYFVFGGNVPILDNQTDSNHRVQKLFDYIKKNKSILKEIILALNATPEGEHTFEYLLSALSQFSKSSDIKISRLGRGLSTGTELEYADPDTLKNALKHRE</sequence>
<dbReference type="HAMAP" id="MF_00017">
    <property type="entry name" value="RecR"/>
    <property type="match status" value="1"/>
</dbReference>
<dbReference type="InterPro" id="IPR006171">
    <property type="entry name" value="TOPRIM_dom"/>
</dbReference>
<dbReference type="Gene3D" id="3.40.1360.10">
    <property type="match status" value="1"/>
</dbReference>
<dbReference type="PANTHER" id="PTHR30446:SF0">
    <property type="entry name" value="RECOMBINATION PROTEIN RECR"/>
    <property type="match status" value="1"/>
</dbReference>
<dbReference type="STRING" id="1802306.A3C72_03405"/>
<keyword evidence="1 7" id="KW-0479">Metal-binding</keyword>
<evidence type="ECO:0000256" key="1">
    <source>
        <dbReference type="ARBA" id="ARBA00022723"/>
    </source>
</evidence>
<proteinExistence type="inferred from homology"/>
<dbReference type="Pfam" id="PF21175">
    <property type="entry name" value="RecR_C"/>
    <property type="match status" value="1"/>
</dbReference>
<protein>
    <recommendedName>
        <fullName evidence="7">Recombination protein RecR</fullName>
    </recommendedName>
</protein>
<dbReference type="PROSITE" id="PS50880">
    <property type="entry name" value="TOPRIM"/>
    <property type="match status" value="1"/>
</dbReference>
<name>A0A1G2MF04_9BACT</name>
<dbReference type="GO" id="GO:0006281">
    <property type="term" value="P:DNA repair"/>
    <property type="evidence" value="ECO:0007669"/>
    <property type="project" value="UniProtKB-UniRule"/>
</dbReference>
<evidence type="ECO:0000256" key="4">
    <source>
        <dbReference type="ARBA" id="ARBA00022833"/>
    </source>
</evidence>
<comment type="caution">
    <text evidence="9">The sequence shown here is derived from an EMBL/GenBank/DDBJ whole genome shotgun (WGS) entry which is preliminary data.</text>
</comment>
<comment type="similarity">
    <text evidence="7">Belongs to the RecR family.</text>
</comment>
<dbReference type="EMBL" id="MHRK01000053">
    <property type="protein sequence ID" value="OHA22447.1"/>
    <property type="molecule type" value="Genomic_DNA"/>
</dbReference>
<dbReference type="PANTHER" id="PTHR30446">
    <property type="entry name" value="RECOMBINATION PROTEIN RECR"/>
    <property type="match status" value="1"/>
</dbReference>
<keyword evidence="3 7" id="KW-0863">Zinc-finger</keyword>
<dbReference type="GO" id="GO:0003677">
    <property type="term" value="F:DNA binding"/>
    <property type="evidence" value="ECO:0007669"/>
    <property type="project" value="UniProtKB-UniRule"/>
</dbReference>
<comment type="function">
    <text evidence="7">May play a role in DNA repair. It seems to be involved in an RecBC-independent recombinational process of DNA repair. It may act with RecF and RecO.</text>
</comment>
<evidence type="ECO:0000313" key="10">
    <source>
        <dbReference type="Proteomes" id="UP000177130"/>
    </source>
</evidence>
<dbReference type="GO" id="GO:0008270">
    <property type="term" value="F:zinc ion binding"/>
    <property type="evidence" value="ECO:0007669"/>
    <property type="project" value="UniProtKB-KW"/>
</dbReference>
<evidence type="ECO:0000256" key="3">
    <source>
        <dbReference type="ARBA" id="ARBA00022771"/>
    </source>
</evidence>